<organism evidence="1 2">
    <name type="scientific">Hymenolepis diminuta</name>
    <name type="common">Rat tapeworm</name>
    <dbReference type="NCBI Taxonomy" id="6216"/>
    <lineage>
        <taxon>Eukaryota</taxon>
        <taxon>Metazoa</taxon>
        <taxon>Spiralia</taxon>
        <taxon>Lophotrochozoa</taxon>
        <taxon>Platyhelminthes</taxon>
        <taxon>Cestoda</taxon>
        <taxon>Eucestoda</taxon>
        <taxon>Cyclophyllidea</taxon>
        <taxon>Hymenolepididae</taxon>
        <taxon>Hymenolepis</taxon>
    </lineage>
</organism>
<dbReference type="EMBL" id="CABIJS010000713">
    <property type="protein sequence ID" value="VUZ57195.1"/>
    <property type="molecule type" value="Genomic_DNA"/>
</dbReference>
<sequence length="126" mass="14158">MQPEVPFWMNECAWEAGHLTSAYTYLDDWAHIKTIRARYGPIFVPPLTPKMAQLIDYFDGHSGIPTGNTSPQNTKKNICCYLYSILKRFCGMRIPSVGPHNKLSLRYGDLSKTDLALSSNVSSLST</sequence>
<proteinExistence type="predicted"/>
<dbReference type="Proteomes" id="UP000321570">
    <property type="component" value="Unassembled WGS sequence"/>
</dbReference>
<keyword evidence="2" id="KW-1185">Reference proteome</keyword>
<evidence type="ECO:0000313" key="1">
    <source>
        <dbReference type="EMBL" id="VUZ57195.1"/>
    </source>
</evidence>
<evidence type="ECO:0000313" key="2">
    <source>
        <dbReference type="Proteomes" id="UP000321570"/>
    </source>
</evidence>
<protein>
    <submittedName>
        <fullName evidence="1">Uncharacterized protein</fullName>
    </submittedName>
</protein>
<accession>A0A564ZCG6</accession>
<dbReference type="AlphaFoldDB" id="A0A564ZCG6"/>
<gene>
    <name evidence="1" type="ORF">WMSIL1_LOCUS14671</name>
</gene>
<reference evidence="1 2" key="1">
    <citation type="submission" date="2019-07" db="EMBL/GenBank/DDBJ databases">
        <authorList>
            <person name="Jastrzebski P J."/>
            <person name="Paukszto L."/>
            <person name="Jastrzebski P J."/>
        </authorList>
    </citation>
    <scope>NUCLEOTIDE SEQUENCE [LARGE SCALE GENOMIC DNA]</scope>
    <source>
        <strain evidence="1 2">WMS-il1</strain>
    </source>
</reference>
<name>A0A564ZCG6_HYMDI</name>